<evidence type="ECO:0000313" key="1">
    <source>
        <dbReference type="EMBL" id="CAD7668689.1"/>
    </source>
</evidence>
<dbReference type="AlphaFoldDB" id="A0A7R9MV42"/>
<organism evidence="1">
    <name type="scientific">Oppiella nova</name>
    <dbReference type="NCBI Taxonomy" id="334625"/>
    <lineage>
        <taxon>Eukaryota</taxon>
        <taxon>Metazoa</taxon>
        <taxon>Ecdysozoa</taxon>
        <taxon>Arthropoda</taxon>
        <taxon>Chelicerata</taxon>
        <taxon>Arachnida</taxon>
        <taxon>Acari</taxon>
        <taxon>Acariformes</taxon>
        <taxon>Sarcoptiformes</taxon>
        <taxon>Oribatida</taxon>
        <taxon>Brachypylina</taxon>
        <taxon>Oppioidea</taxon>
        <taxon>Oppiidae</taxon>
        <taxon>Oppiella</taxon>
    </lineage>
</organism>
<dbReference type="Proteomes" id="UP000728032">
    <property type="component" value="Unassembled WGS sequence"/>
</dbReference>
<gene>
    <name evidence="1" type="ORF">ONB1V03_LOCUS23558</name>
</gene>
<evidence type="ECO:0000313" key="2">
    <source>
        <dbReference type="Proteomes" id="UP000728032"/>
    </source>
</evidence>
<dbReference type="EMBL" id="OC975575">
    <property type="protein sequence ID" value="CAD7668689.1"/>
    <property type="molecule type" value="Genomic_DNA"/>
</dbReference>
<name>A0A7R9MV42_9ACAR</name>
<sequence length="93" mass="10647">MGMNMDYINTNIIATNSKNLNQDLAVVSVAIDRPLTDITSELRELEANRLRQLIRATNISLITVSPETVEFVRFYVNQSSTRCRVLELRLSIY</sequence>
<proteinExistence type="predicted"/>
<accession>A0A7R9MV42</accession>
<protein>
    <submittedName>
        <fullName evidence="1">Uncharacterized protein</fullName>
    </submittedName>
</protein>
<keyword evidence="2" id="KW-1185">Reference proteome</keyword>
<feature type="non-terminal residue" evidence="1">
    <location>
        <position position="1"/>
    </location>
</feature>
<dbReference type="EMBL" id="CAJPVJ010060750">
    <property type="protein sequence ID" value="CAG2184138.1"/>
    <property type="molecule type" value="Genomic_DNA"/>
</dbReference>
<reference evidence="1" key="1">
    <citation type="submission" date="2020-11" db="EMBL/GenBank/DDBJ databases">
        <authorList>
            <person name="Tran Van P."/>
        </authorList>
    </citation>
    <scope>NUCLEOTIDE SEQUENCE</scope>
</reference>